<evidence type="ECO:0000259" key="22">
    <source>
        <dbReference type="SMART" id="SM00423"/>
    </source>
</evidence>
<evidence type="ECO:0000256" key="9">
    <source>
        <dbReference type="ARBA" id="ARBA00022837"/>
    </source>
</evidence>
<dbReference type="PANTHER" id="PTHR10082:SF60">
    <property type="entry name" value="INTEGRIN BETA-PS"/>
    <property type="match status" value="1"/>
</dbReference>
<keyword evidence="11 17" id="KW-0130">Cell adhesion</keyword>
<dbReference type="PRINTS" id="PR01186">
    <property type="entry name" value="INTEGRINB"/>
</dbReference>
<feature type="domain" description="Integrin beta subunit VWA" evidence="21">
    <location>
        <begin position="32"/>
        <end position="453"/>
    </location>
</feature>
<keyword evidence="15" id="KW-1015">Disulfide bond</keyword>
<dbReference type="Pfam" id="PF07965">
    <property type="entry name" value="Integrin_B_tail"/>
    <property type="match status" value="1"/>
</dbReference>
<evidence type="ECO:0000256" key="11">
    <source>
        <dbReference type="ARBA" id="ARBA00022889"/>
    </source>
</evidence>
<evidence type="ECO:0000256" key="1">
    <source>
        <dbReference type="ARBA" id="ARBA00004251"/>
    </source>
</evidence>
<dbReference type="SUPFAM" id="SSF53300">
    <property type="entry name" value="vWA-like"/>
    <property type="match status" value="1"/>
</dbReference>
<feature type="region of interest" description="Disordered" evidence="18">
    <location>
        <begin position="77"/>
        <end position="101"/>
    </location>
</feature>
<keyword evidence="5 17" id="KW-0812">Transmembrane</keyword>
<dbReference type="SMART" id="SM00187">
    <property type="entry name" value="INB"/>
    <property type="match status" value="1"/>
</dbReference>
<dbReference type="Pfam" id="PF18372">
    <property type="entry name" value="I-EGF_1"/>
    <property type="match status" value="1"/>
</dbReference>
<evidence type="ECO:0000256" key="13">
    <source>
        <dbReference type="ARBA" id="ARBA00023037"/>
    </source>
</evidence>
<feature type="chain" id="PRO_5046770370" description="Integrin beta" evidence="20">
    <location>
        <begin position="21"/>
        <end position="791"/>
    </location>
</feature>
<keyword evidence="4" id="KW-0245">EGF-like domain</keyword>
<comment type="subcellular location">
    <subcellularLocation>
        <location evidence="1 17">Cell membrane</location>
        <topology evidence="1 17">Single-pass type I membrane protein</topology>
    </subcellularLocation>
</comment>
<dbReference type="InterPro" id="IPR015812">
    <property type="entry name" value="Integrin_bsu"/>
</dbReference>
<dbReference type="Gene3D" id="1.20.5.100">
    <property type="entry name" value="Cytochrome c1, transmembrane anchor, C-terminal"/>
    <property type="match status" value="1"/>
</dbReference>
<dbReference type="SMART" id="SM01241">
    <property type="entry name" value="Integrin_b_cyt"/>
    <property type="match status" value="1"/>
</dbReference>
<dbReference type="SUPFAM" id="SSF103575">
    <property type="entry name" value="Plexin repeat"/>
    <property type="match status" value="1"/>
</dbReference>
<gene>
    <name evidence="25" type="ORF">CVLEPA_LOCUS8521</name>
</gene>
<dbReference type="Gene3D" id="3.30.1680.10">
    <property type="entry name" value="ligand-binding face of the semaphorins, domain 2"/>
    <property type="match status" value="1"/>
</dbReference>
<name>A0ABP0FFZ8_CLALP</name>
<dbReference type="InterPro" id="IPR014836">
    <property type="entry name" value="Integrin_bsu_cyt_dom"/>
</dbReference>
<evidence type="ECO:0000256" key="16">
    <source>
        <dbReference type="ARBA" id="ARBA00023180"/>
    </source>
</evidence>
<evidence type="ECO:0000256" key="10">
    <source>
        <dbReference type="ARBA" id="ARBA00022842"/>
    </source>
</evidence>
<evidence type="ECO:0000256" key="14">
    <source>
        <dbReference type="ARBA" id="ARBA00023136"/>
    </source>
</evidence>
<keyword evidence="12 19" id="KW-1133">Transmembrane helix</keyword>
<feature type="transmembrane region" description="Helical" evidence="19">
    <location>
        <begin position="717"/>
        <end position="741"/>
    </location>
</feature>
<comment type="similarity">
    <text evidence="2 17">Belongs to the integrin beta chain family.</text>
</comment>
<dbReference type="InterPro" id="IPR032695">
    <property type="entry name" value="Integrin_dom_sf"/>
</dbReference>
<evidence type="ECO:0000256" key="17">
    <source>
        <dbReference type="RuleBase" id="RU000633"/>
    </source>
</evidence>
<evidence type="ECO:0000259" key="23">
    <source>
        <dbReference type="SMART" id="SM01241"/>
    </source>
</evidence>
<dbReference type="Gene3D" id="4.10.1240.30">
    <property type="match status" value="1"/>
</dbReference>
<keyword evidence="9" id="KW-0106">Calcium</keyword>
<dbReference type="InterPro" id="IPR002369">
    <property type="entry name" value="Integrin_bsu_VWA"/>
</dbReference>
<dbReference type="EMBL" id="CAWYQH010000057">
    <property type="protein sequence ID" value="CAK8678605.1"/>
    <property type="molecule type" value="Genomic_DNA"/>
</dbReference>
<keyword evidence="8" id="KW-0677">Repeat</keyword>
<evidence type="ECO:0000313" key="25">
    <source>
        <dbReference type="EMBL" id="CAK8678605.1"/>
    </source>
</evidence>
<keyword evidence="3" id="KW-1003">Cell membrane</keyword>
<dbReference type="SUPFAM" id="SSF69179">
    <property type="entry name" value="Integrin domains"/>
    <property type="match status" value="1"/>
</dbReference>
<keyword evidence="26" id="KW-1185">Reference proteome</keyword>
<evidence type="ECO:0000256" key="18">
    <source>
        <dbReference type="SAM" id="MobiDB-lite"/>
    </source>
</evidence>
<dbReference type="PIRSF" id="PIRSF002512">
    <property type="entry name" value="Integrin_B"/>
    <property type="match status" value="1"/>
</dbReference>
<evidence type="ECO:0000313" key="26">
    <source>
        <dbReference type="Proteomes" id="UP001642483"/>
    </source>
</evidence>
<dbReference type="Pfam" id="PF08725">
    <property type="entry name" value="Integrin_b_cyt"/>
    <property type="match status" value="1"/>
</dbReference>
<feature type="compositionally biased region" description="Polar residues" evidence="18">
    <location>
        <begin position="78"/>
        <end position="96"/>
    </location>
</feature>
<dbReference type="Proteomes" id="UP001642483">
    <property type="component" value="Unassembled WGS sequence"/>
</dbReference>
<dbReference type="SMART" id="SM00423">
    <property type="entry name" value="PSI"/>
    <property type="match status" value="1"/>
</dbReference>
<dbReference type="Pfam" id="PF23105">
    <property type="entry name" value="EGF_integrin"/>
    <property type="match status" value="1"/>
</dbReference>
<evidence type="ECO:0000256" key="19">
    <source>
        <dbReference type="SAM" id="Phobius"/>
    </source>
</evidence>
<sequence>MKEYILCCFLMCSLSLVVKGANNACTESKAKSCGECIALPGCAWCQAADYADNPNVVISRCDLPENLLSEKCPPEAISNPQSKSVPGQNNELSNVGESEVGKATQMKPQTMDVYLRPGDPVNINLAFKQAEDYPVDLYYLLDLSKSMEDDLEKLRKLGQQLGQKMQEITRDFRLGFGSFIDKTVSPYISTVPARLRNPCDDLSPCQPTYSFHNDLPLTPKIESFVTSVNNVTHSSNLDNPEGGLDAMMQAIVCQQSIKWRKDATHLLVYSTDASFHYAGDGKLGGIVFPNDGKCYLSNDGNYFKANEMDYPSIGHLVKKITDHNIQPIFAVTSTVIKTYKNLQKMIPKSVTGELSGDSSNIIDLIQNAYNDLKGQVILEVKGPKEIKVSEQMAHCQNSTMEGLKCDGVKLGDVVNFTFTLSVDTCLPEPVELYVTPYGYNDRVNITVTSLCDCQCNETEAAHNCSGHGKYECGACVCDPGFTGIDCFCDQKDLKGVESYLINCTDPVTGVVCSDRGECQCGQCLCMQEFEKKIDGKYCECDNTTCDRVSGKICNNLGTCNCGNCECNDGWKGKACECTLDTSECFDTSSDAIDSTQPCNGNGECECGVCSCFSGQGGAKFRGQYCQTKPIVICDIHRDCIQCKAFHTGNYNDAECEKNCQNYNVTILGDEASDYDQDCRFTDQTDDCSFQVYFSEKNGTIYVDVEPAKICAAYANPMYIIIGIIAAIVGIGLAILLIWKLLTSIKDAREFKNFQKESQNPKWEGGENPIFKKATSTFRNPMYTGGKPSANL</sequence>
<reference evidence="25 26" key="1">
    <citation type="submission" date="2024-02" db="EMBL/GenBank/DDBJ databases">
        <authorList>
            <person name="Daric V."/>
            <person name="Darras S."/>
        </authorList>
    </citation>
    <scope>NUCLEOTIDE SEQUENCE [LARGE SCALE GENOMIC DNA]</scope>
</reference>
<dbReference type="PROSITE" id="PS52047">
    <property type="entry name" value="I_EGF_2"/>
    <property type="match status" value="1"/>
</dbReference>
<dbReference type="InterPro" id="IPR012896">
    <property type="entry name" value="Integrin_bsu_tail"/>
</dbReference>
<dbReference type="InterPro" id="IPR013111">
    <property type="entry name" value="EGF_extracell"/>
</dbReference>
<protein>
    <recommendedName>
        <fullName evidence="17">Integrin beta</fullName>
    </recommendedName>
</protein>
<dbReference type="InterPro" id="IPR033760">
    <property type="entry name" value="Integrin_beta_N"/>
</dbReference>
<dbReference type="InterPro" id="IPR036349">
    <property type="entry name" value="Integrin_bsu_tail_dom_sf"/>
</dbReference>
<comment type="caution">
    <text evidence="25">The sequence shown here is derived from an EMBL/GenBank/DDBJ whole genome shotgun (WGS) entry which is preliminary data.</text>
</comment>
<evidence type="ECO:0000256" key="6">
    <source>
        <dbReference type="ARBA" id="ARBA00022723"/>
    </source>
</evidence>
<evidence type="ECO:0000259" key="24">
    <source>
        <dbReference type="SMART" id="SM01242"/>
    </source>
</evidence>
<dbReference type="PANTHER" id="PTHR10082">
    <property type="entry name" value="INTEGRIN BETA SUBUNIT"/>
    <property type="match status" value="1"/>
</dbReference>
<evidence type="ECO:0000256" key="4">
    <source>
        <dbReference type="ARBA" id="ARBA00022536"/>
    </source>
</evidence>
<keyword evidence="14 19" id="KW-0472">Membrane</keyword>
<evidence type="ECO:0000256" key="5">
    <source>
        <dbReference type="ARBA" id="ARBA00022692"/>
    </source>
</evidence>
<evidence type="ECO:0000256" key="2">
    <source>
        <dbReference type="ARBA" id="ARBA00007449"/>
    </source>
</evidence>
<evidence type="ECO:0000256" key="8">
    <source>
        <dbReference type="ARBA" id="ARBA00022737"/>
    </source>
</evidence>
<dbReference type="Gene3D" id="3.40.50.410">
    <property type="entry name" value="von Willebrand factor, type A domain"/>
    <property type="match status" value="1"/>
</dbReference>
<feature type="domain" description="Integrin beta subunit cytoplasmic" evidence="23">
    <location>
        <begin position="739"/>
        <end position="785"/>
    </location>
</feature>
<evidence type="ECO:0000259" key="21">
    <source>
        <dbReference type="SMART" id="SM00187"/>
    </source>
</evidence>
<dbReference type="InterPro" id="IPR057243">
    <property type="entry name" value="Integrin_I-EGF_CS"/>
</dbReference>
<evidence type="ECO:0000256" key="7">
    <source>
        <dbReference type="ARBA" id="ARBA00022729"/>
    </source>
</evidence>
<feature type="signal peptide" evidence="20">
    <location>
        <begin position="1"/>
        <end position="20"/>
    </location>
</feature>
<dbReference type="InterPro" id="IPR040622">
    <property type="entry name" value="EGF_integrin_1"/>
</dbReference>
<dbReference type="Pfam" id="PF00362">
    <property type="entry name" value="Integrin_beta"/>
    <property type="match status" value="1"/>
</dbReference>
<feature type="domain" description="PSI" evidence="22">
    <location>
        <begin position="24"/>
        <end position="73"/>
    </location>
</feature>
<dbReference type="InterPro" id="IPR057073">
    <property type="entry name" value="EGF_integrin_2"/>
</dbReference>
<accession>A0ABP0FFZ8</accession>
<evidence type="ECO:0000256" key="20">
    <source>
        <dbReference type="SAM" id="SignalP"/>
    </source>
</evidence>
<keyword evidence="7 20" id="KW-0732">Signal</keyword>
<dbReference type="Gene3D" id="2.10.25.10">
    <property type="entry name" value="Laminin"/>
    <property type="match status" value="4"/>
</dbReference>
<keyword evidence="10" id="KW-0460">Magnesium</keyword>
<dbReference type="Pfam" id="PF17205">
    <property type="entry name" value="PSI_integrin"/>
    <property type="match status" value="1"/>
</dbReference>
<dbReference type="SMART" id="SM01242">
    <property type="entry name" value="Integrin_B_tail"/>
    <property type="match status" value="1"/>
</dbReference>
<dbReference type="SUPFAM" id="SSF69687">
    <property type="entry name" value="Integrin beta tail domain"/>
    <property type="match status" value="1"/>
</dbReference>
<keyword evidence="6" id="KW-0479">Metal-binding</keyword>
<evidence type="ECO:0000256" key="15">
    <source>
        <dbReference type="ARBA" id="ARBA00023157"/>
    </source>
</evidence>
<proteinExistence type="inferred from homology"/>
<dbReference type="Pfam" id="PF07974">
    <property type="entry name" value="EGF_2"/>
    <property type="match status" value="1"/>
</dbReference>
<organism evidence="25 26">
    <name type="scientific">Clavelina lepadiformis</name>
    <name type="common">Light-bulb sea squirt</name>
    <name type="synonym">Ascidia lepadiformis</name>
    <dbReference type="NCBI Taxonomy" id="159417"/>
    <lineage>
        <taxon>Eukaryota</taxon>
        <taxon>Metazoa</taxon>
        <taxon>Chordata</taxon>
        <taxon>Tunicata</taxon>
        <taxon>Ascidiacea</taxon>
        <taxon>Aplousobranchia</taxon>
        <taxon>Clavelinidae</taxon>
        <taxon>Clavelina</taxon>
    </lineage>
</organism>
<evidence type="ECO:0000256" key="3">
    <source>
        <dbReference type="ARBA" id="ARBA00022475"/>
    </source>
</evidence>
<dbReference type="InterPro" id="IPR016201">
    <property type="entry name" value="PSI"/>
</dbReference>
<dbReference type="SUPFAM" id="SSF57196">
    <property type="entry name" value="EGF/Laminin"/>
    <property type="match status" value="1"/>
</dbReference>
<keyword evidence="16" id="KW-0325">Glycoprotein</keyword>
<dbReference type="InterPro" id="IPR036465">
    <property type="entry name" value="vWFA_dom_sf"/>
</dbReference>
<feature type="domain" description="Integrin beta subunit tail" evidence="24">
    <location>
        <begin position="633"/>
        <end position="715"/>
    </location>
</feature>
<keyword evidence="13 17" id="KW-0401">Integrin</keyword>
<dbReference type="Gene3D" id="2.60.40.1510">
    <property type="entry name" value="ntegrin, alpha v. Chain A, domain 3"/>
    <property type="match status" value="1"/>
</dbReference>
<dbReference type="PROSITE" id="PS00243">
    <property type="entry name" value="I_EGF_1"/>
    <property type="match status" value="1"/>
</dbReference>
<evidence type="ECO:0000256" key="12">
    <source>
        <dbReference type="ARBA" id="ARBA00022989"/>
    </source>
</evidence>